<protein>
    <submittedName>
        <fullName evidence="2">Uncharacterized protein</fullName>
    </submittedName>
</protein>
<sequence>MYDHRHTRPAEWPNDGIPPARVAERAGNGVAVLLATHARCADGRPPDPKRRLETAGDLPEAPGAG</sequence>
<evidence type="ECO:0000256" key="1">
    <source>
        <dbReference type="SAM" id="MobiDB-lite"/>
    </source>
</evidence>
<keyword evidence="3" id="KW-1185">Reference proteome</keyword>
<evidence type="ECO:0000313" key="3">
    <source>
        <dbReference type="Proteomes" id="UP001501455"/>
    </source>
</evidence>
<dbReference type="Proteomes" id="UP001501455">
    <property type="component" value="Unassembled WGS sequence"/>
</dbReference>
<gene>
    <name evidence="2" type="ORF">GCM10019016_052660</name>
</gene>
<name>A0ABP6TUJ4_9ACTN</name>
<proteinExistence type="predicted"/>
<dbReference type="RefSeq" id="WP_345578515.1">
    <property type="nucleotide sequence ID" value="NZ_BAAAXF010000036.1"/>
</dbReference>
<organism evidence="2 3">
    <name type="scientific">Streptomyces prasinosporus</name>
    <dbReference type="NCBI Taxonomy" id="68256"/>
    <lineage>
        <taxon>Bacteria</taxon>
        <taxon>Bacillati</taxon>
        <taxon>Actinomycetota</taxon>
        <taxon>Actinomycetes</taxon>
        <taxon>Kitasatosporales</taxon>
        <taxon>Streptomycetaceae</taxon>
        <taxon>Streptomyces</taxon>
        <taxon>Streptomyces albogriseolus group</taxon>
    </lineage>
</organism>
<evidence type="ECO:0000313" key="2">
    <source>
        <dbReference type="EMBL" id="GAA3498163.1"/>
    </source>
</evidence>
<reference evidence="3" key="1">
    <citation type="journal article" date="2019" name="Int. J. Syst. Evol. Microbiol.">
        <title>The Global Catalogue of Microorganisms (GCM) 10K type strain sequencing project: providing services to taxonomists for standard genome sequencing and annotation.</title>
        <authorList>
            <consortium name="The Broad Institute Genomics Platform"/>
            <consortium name="The Broad Institute Genome Sequencing Center for Infectious Disease"/>
            <person name="Wu L."/>
            <person name="Ma J."/>
        </authorList>
    </citation>
    <scope>NUCLEOTIDE SEQUENCE [LARGE SCALE GENOMIC DNA]</scope>
    <source>
        <strain evidence="3">JCM 4816</strain>
    </source>
</reference>
<dbReference type="EMBL" id="BAAAXF010000036">
    <property type="protein sequence ID" value="GAA3498163.1"/>
    <property type="molecule type" value="Genomic_DNA"/>
</dbReference>
<accession>A0ABP6TUJ4</accession>
<feature type="compositionally biased region" description="Basic and acidic residues" evidence="1">
    <location>
        <begin position="39"/>
        <end position="54"/>
    </location>
</feature>
<comment type="caution">
    <text evidence="2">The sequence shown here is derived from an EMBL/GenBank/DDBJ whole genome shotgun (WGS) entry which is preliminary data.</text>
</comment>
<feature type="region of interest" description="Disordered" evidence="1">
    <location>
        <begin position="39"/>
        <end position="65"/>
    </location>
</feature>
<feature type="region of interest" description="Disordered" evidence="1">
    <location>
        <begin position="1"/>
        <end position="21"/>
    </location>
</feature>